<reference evidence="1 2" key="1">
    <citation type="submission" date="2016-10" db="EMBL/GenBank/DDBJ databases">
        <authorList>
            <person name="de Groot N.N."/>
        </authorList>
    </citation>
    <scope>NUCLEOTIDE SEQUENCE [LARGE SCALE GENOMIC DNA]</scope>
    <source>
        <strain evidence="1 2">DSM 21632</strain>
    </source>
</reference>
<name>A0A1G7Z2B6_9BACI</name>
<evidence type="ECO:0000313" key="1">
    <source>
        <dbReference type="EMBL" id="SDH02739.1"/>
    </source>
</evidence>
<dbReference type="InterPro" id="IPR012347">
    <property type="entry name" value="Ferritin-like"/>
</dbReference>
<dbReference type="Proteomes" id="UP000199163">
    <property type="component" value="Unassembled WGS sequence"/>
</dbReference>
<dbReference type="AlphaFoldDB" id="A0A1G7Z2B6"/>
<evidence type="ECO:0008006" key="3">
    <source>
        <dbReference type="Google" id="ProtNLM"/>
    </source>
</evidence>
<dbReference type="OrthoDB" id="1675670at2"/>
<dbReference type="Pfam" id="PF11553">
    <property type="entry name" value="DUF3231"/>
    <property type="match status" value="2"/>
</dbReference>
<dbReference type="STRING" id="568899.SAMN05192534_101369"/>
<sequence>MYDNKNCLTSAEIGCLWTMYMNDSMSKCILAFMLEHLEDEDVVEAVKHAYDISQHHLDVLADIFETANWAKPVGFQAEDVNLHAPWLFSDAFCLTYINHMAKVGMITYSGFVAMSKRNNIRGLFSEALVKTNNLFNETTEIAENKELHATHPFIEIPQETDYIESKDYYSGLNPLKQKRPLNAIEISHLYTNIITNTVGLKLSMAFAQTSQSKEIQDFLLRGKGISNKHIKIFTDILLENDIAAPRLPDLSVSDSTTHTFSDKLIMFHMSLLNSAGTGNYATAAAASQRTDLAVNYERLSLEIGQYAKSGVDIMIKHHWLEQPPGTKDREMLARKKE</sequence>
<protein>
    <recommendedName>
        <fullName evidence="3">DUF3231 family protein</fullName>
    </recommendedName>
</protein>
<organism evidence="1 2">
    <name type="scientific">Alteribacillus persepolensis</name>
    <dbReference type="NCBI Taxonomy" id="568899"/>
    <lineage>
        <taxon>Bacteria</taxon>
        <taxon>Bacillati</taxon>
        <taxon>Bacillota</taxon>
        <taxon>Bacilli</taxon>
        <taxon>Bacillales</taxon>
        <taxon>Bacillaceae</taxon>
        <taxon>Alteribacillus</taxon>
    </lineage>
</organism>
<keyword evidence="2" id="KW-1185">Reference proteome</keyword>
<dbReference type="InterPro" id="IPR021617">
    <property type="entry name" value="DUF3231"/>
</dbReference>
<evidence type="ECO:0000313" key="2">
    <source>
        <dbReference type="Proteomes" id="UP000199163"/>
    </source>
</evidence>
<dbReference type="EMBL" id="FNDK01000001">
    <property type="protein sequence ID" value="SDH02739.1"/>
    <property type="molecule type" value="Genomic_DNA"/>
</dbReference>
<dbReference type="Gene3D" id="1.20.1260.10">
    <property type="match status" value="2"/>
</dbReference>
<gene>
    <name evidence="1" type="ORF">SAMN05192534_101369</name>
</gene>
<accession>A0A1G7Z2B6</accession>
<proteinExistence type="predicted"/>
<dbReference type="RefSeq" id="WP_091270629.1">
    <property type="nucleotide sequence ID" value="NZ_FNDK01000001.1"/>
</dbReference>